<proteinExistence type="predicted"/>
<name>A0A7W7U8U7_9ACTN</name>
<dbReference type="RefSeq" id="WP_116157752.1">
    <property type="nucleotide sequence ID" value="NZ_JACHJY010000016.1"/>
</dbReference>
<gene>
    <name evidence="2" type="ORF">GGE06_007970</name>
</gene>
<sequence>MTALLILFGVLAGVGVLLTVTLLRRGGSRADTVDGILQEQQALRQAKADRVSFGLGAHNSLPTTSDTYVRRNGRP</sequence>
<keyword evidence="3" id="KW-1185">Reference proteome</keyword>
<protein>
    <submittedName>
        <fullName evidence="2">Uncharacterized protein</fullName>
    </submittedName>
</protein>
<comment type="caution">
    <text evidence="2">The sequence shown here is derived from an EMBL/GenBank/DDBJ whole genome shotgun (WGS) entry which is preliminary data.</text>
</comment>
<evidence type="ECO:0000256" key="1">
    <source>
        <dbReference type="SAM" id="MobiDB-lite"/>
    </source>
</evidence>
<dbReference type="EMBL" id="JACHJY010000016">
    <property type="protein sequence ID" value="MBB4986998.1"/>
    <property type="molecule type" value="Genomic_DNA"/>
</dbReference>
<reference evidence="2 3" key="1">
    <citation type="submission" date="2020-08" db="EMBL/GenBank/DDBJ databases">
        <title>Genomic Encyclopedia of Type Strains, Phase III (KMG-III): the genomes of soil and plant-associated and newly described type strains.</title>
        <authorList>
            <person name="Whitman W."/>
        </authorList>
    </citation>
    <scope>NUCLEOTIDE SEQUENCE [LARGE SCALE GENOMIC DNA]</scope>
    <source>
        <strain evidence="2 3">SFB5A</strain>
    </source>
</reference>
<dbReference type="Proteomes" id="UP000582643">
    <property type="component" value="Unassembled WGS sequence"/>
</dbReference>
<evidence type="ECO:0000313" key="3">
    <source>
        <dbReference type="Proteomes" id="UP000582643"/>
    </source>
</evidence>
<feature type="region of interest" description="Disordered" evidence="1">
    <location>
        <begin position="56"/>
        <end position="75"/>
    </location>
</feature>
<accession>A0A7W7U8U7</accession>
<dbReference type="AlphaFoldDB" id="A0A7W7U8U7"/>
<evidence type="ECO:0000313" key="2">
    <source>
        <dbReference type="EMBL" id="MBB4986998.1"/>
    </source>
</evidence>
<organism evidence="2 3">
    <name type="scientific">Streptomyces nymphaeiformis</name>
    <dbReference type="NCBI Taxonomy" id="2663842"/>
    <lineage>
        <taxon>Bacteria</taxon>
        <taxon>Bacillati</taxon>
        <taxon>Actinomycetota</taxon>
        <taxon>Actinomycetes</taxon>
        <taxon>Kitasatosporales</taxon>
        <taxon>Streptomycetaceae</taxon>
        <taxon>Streptomyces</taxon>
    </lineage>
</organism>